<feature type="transmembrane region" description="Helical" evidence="1">
    <location>
        <begin position="450"/>
        <end position="471"/>
    </location>
</feature>
<reference evidence="2" key="1">
    <citation type="submission" date="2023-01" db="EMBL/GenBank/DDBJ databases">
        <title>Genome assembly of the deep-sea coral Lophelia pertusa.</title>
        <authorList>
            <person name="Herrera S."/>
            <person name="Cordes E."/>
        </authorList>
    </citation>
    <scope>NUCLEOTIDE SEQUENCE</scope>
    <source>
        <strain evidence="2">USNM1676648</strain>
        <tissue evidence="2">Polyp</tissue>
    </source>
</reference>
<feature type="transmembrane region" description="Helical" evidence="1">
    <location>
        <begin position="165"/>
        <end position="182"/>
    </location>
</feature>
<feature type="transmembrane region" description="Helical" evidence="1">
    <location>
        <begin position="202"/>
        <end position="221"/>
    </location>
</feature>
<dbReference type="EMBL" id="MU827323">
    <property type="protein sequence ID" value="KAJ7356207.1"/>
    <property type="molecule type" value="Genomic_DNA"/>
</dbReference>
<keyword evidence="3" id="KW-1185">Reference proteome</keyword>
<feature type="transmembrane region" description="Helical" evidence="1">
    <location>
        <begin position="258"/>
        <end position="274"/>
    </location>
</feature>
<dbReference type="AlphaFoldDB" id="A0A9W9YP98"/>
<comment type="caution">
    <text evidence="2">The sequence shown here is derived from an EMBL/GenBank/DDBJ whole genome shotgun (WGS) entry which is preliminary data.</text>
</comment>
<evidence type="ECO:0000313" key="3">
    <source>
        <dbReference type="Proteomes" id="UP001163046"/>
    </source>
</evidence>
<dbReference type="OrthoDB" id="5972340at2759"/>
<keyword evidence="1" id="KW-1133">Transmembrane helix</keyword>
<protein>
    <submittedName>
        <fullName evidence="2">Uncharacterized protein</fullName>
    </submittedName>
</protein>
<sequence length="680" mass="78011">MGDTTGLAFSGGGIRSAAFCSGVLRRLLDRKGVVTQAQPSWTGKVREEEKDNPEDWHEDFFKHMRQRAGYFCNWEKPLEGILDTTILLCLVLFVTLIGPVIIYGSYACPIAFFIDFLFGKYLRSVVDCDDVSAVHSGPAADQNITTQAIRQHCHDRQGTDDSSTVILFSLLFVVAIMFHFLVTKCSPKKFSDSNLQRIFFTILRLSQILFVVFLALTFFPFAIHDFLIKIPSWTQYLLVFIGVLVWFFLPLLRSKTSYVLIIYFYSYVIYWKVYEAQLLGIDFSDGDYKKAFYHPDGLGRCGCSGIGMIDIFPLWRRQTHKTRHEQPNMTQRLTLSDLSVKPEYLSNIVVNRWKESDKCEENYGLLTMSPKIIERLDSTNMKPFSGELEPSDIKLSDAMATSAAALSQHMGKYESVGGLSRFHTLLGLEMGTTKISDVASLNKESCVEKLLPIFVNIVRTLPLTCIPALYYHNETVPSIERGVITFFVIHLVLALFAIADIIKKEKRRKGDDKKKTKWWDKVARWFILHISFVYRVREMFHESSFGRLPPPILLLSDGGHVENLALLPLLKKRLKKIIVVDGGYKNDKKLYGECLLNALMLARKKLSCSFLSDDGEDVISNLLEKFIKPKNDKKLPRYYKFVVRSLFAYLTWSGYNKNENVGSKLRSYMKLFDTKLYYIY</sequence>
<proteinExistence type="predicted"/>
<feature type="transmembrane region" description="Helical" evidence="1">
    <location>
        <begin position="86"/>
        <end position="114"/>
    </location>
</feature>
<evidence type="ECO:0000256" key="1">
    <source>
        <dbReference type="SAM" id="Phobius"/>
    </source>
</evidence>
<feature type="transmembrane region" description="Helical" evidence="1">
    <location>
        <begin position="297"/>
        <end position="315"/>
    </location>
</feature>
<accession>A0A9W9YP98</accession>
<feature type="transmembrane region" description="Helical" evidence="1">
    <location>
        <begin position="483"/>
        <end position="502"/>
    </location>
</feature>
<gene>
    <name evidence="2" type="ORF">OS493_025958</name>
</gene>
<keyword evidence="1" id="KW-0472">Membrane</keyword>
<keyword evidence="1" id="KW-0812">Transmembrane</keyword>
<organism evidence="2 3">
    <name type="scientific">Desmophyllum pertusum</name>
    <dbReference type="NCBI Taxonomy" id="174260"/>
    <lineage>
        <taxon>Eukaryota</taxon>
        <taxon>Metazoa</taxon>
        <taxon>Cnidaria</taxon>
        <taxon>Anthozoa</taxon>
        <taxon>Hexacorallia</taxon>
        <taxon>Scleractinia</taxon>
        <taxon>Caryophylliina</taxon>
        <taxon>Caryophylliidae</taxon>
        <taxon>Desmophyllum</taxon>
    </lineage>
</organism>
<name>A0A9W9YP98_9CNID</name>
<feature type="transmembrane region" description="Helical" evidence="1">
    <location>
        <begin position="233"/>
        <end position="251"/>
    </location>
</feature>
<dbReference type="Proteomes" id="UP001163046">
    <property type="component" value="Unassembled WGS sequence"/>
</dbReference>
<evidence type="ECO:0000313" key="2">
    <source>
        <dbReference type="EMBL" id="KAJ7356207.1"/>
    </source>
</evidence>